<evidence type="ECO:0000313" key="5">
    <source>
        <dbReference type="Proteomes" id="UP001204772"/>
    </source>
</evidence>
<evidence type="ECO:0000256" key="1">
    <source>
        <dbReference type="PROSITE-ProRule" id="PRU00169"/>
    </source>
</evidence>
<dbReference type="InterPro" id="IPR046947">
    <property type="entry name" value="LytR-like"/>
</dbReference>
<gene>
    <name evidence="4" type="ORF">NCI00_29125</name>
</gene>
<protein>
    <submittedName>
        <fullName evidence="4">LytTR family DNA-binding domain-containing protein</fullName>
    </submittedName>
</protein>
<evidence type="ECO:0000259" key="2">
    <source>
        <dbReference type="PROSITE" id="PS50110"/>
    </source>
</evidence>
<comment type="caution">
    <text evidence="4">The sequence shown here is derived from an EMBL/GenBank/DDBJ whole genome shotgun (WGS) entry which is preliminary data.</text>
</comment>
<dbReference type="SMART" id="SM00448">
    <property type="entry name" value="REC"/>
    <property type="match status" value="1"/>
</dbReference>
<feature type="modified residue" description="4-aspartylphosphate" evidence="1">
    <location>
        <position position="56"/>
    </location>
</feature>
<dbReference type="Gene3D" id="3.40.50.2300">
    <property type="match status" value="1"/>
</dbReference>
<dbReference type="GO" id="GO:0003677">
    <property type="term" value="F:DNA binding"/>
    <property type="evidence" value="ECO:0007669"/>
    <property type="project" value="UniProtKB-KW"/>
</dbReference>
<dbReference type="PANTHER" id="PTHR37299:SF1">
    <property type="entry name" value="STAGE 0 SPORULATION PROTEIN A HOMOLOG"/>
    <property type="match status" value="1"/>
</dbReference>
<dbReference type="InterPro" id="IPR007492">
    <property type="entry name" value="LytTR_DNA-bd_dom"/>
</dbReference>
<dbReference type="PROSITE" id="PS50110">
    <property type="entry name" value="RESPONSE_REGULATORY"/>
    <property type="match status" value="1"/>
</dbReference>
<dbReference type="InterPro" id="IPR001789">
    <property type="entry name" value="Sig_transdc_resp-reg_receiver"/>
</dbReference>
<sequence>MNNLSVLVIDDDTEHAEYLVEYLSQIQALSHIKVTQSPQEGMKELLQTHYDLLFLDMHMPEITGIELLKSLSLPPTIVVTAHPSFALECFDIDTVVDFIEKPVTLIRLTRAVQRATQEISPMLPKALFLKVGHKMQQFNIDDILYIEADGIYCKIHTKSEVTLANINISDIEKKLSNTNLVRLHKSFIYNLTRITSFDNRHLWIDKQRFSLGVQYRGKLSQILNAKPAE</sequence>
<dbReference type="Pfam" id="PF00072">
    <property type="entry name" value="Response_reg"/>
    <property type="match status" value="1"/>
</dbReference>
<dbReference type="EMBL" id="JAMZEL010000028">
    <property type="protein sequence ID" value="MCP1386541.1"/>
    <property type="molecule type" value="Genomic_DNA"/>
</dbReference>
<organism evidence="4 5">
    <name type="scientific">Runella salmonicolor</name>
    <dbReference type="NCBI Taxonomy" id="2950278"/>
    <lineage>
        <taxon>Bacteria</taxon>
        <taxon>Pseudomonadati</taxon>
        <taxon>Bacteroidota</taxon>
        <taxon>Cytophagia</taxon>
        <taxon>Cytophagales</taxon>
        <taxon>Spirosomataceae</taxon>
        <taxon>Runella</taxon>
    </lineage>
</organism>
<dbReference type="InterPro" id="IPR011006">
    <property type="entry name" value="CheY-like_superfamily"/>
</dbReference>
<evidence type="ECO:0000313" key="4">
    <source>
        <dbReference type="EMBL" id="MCP1386541.1"/>
    </source>
</evidence>
<reference evidence="4 5" key="1">
    <citation type="submission" date="2022-06" db="EMBL/GenBank/DDBJ databases">
        <title>Runella sp. S5 genome sequencing.</title>
        <authorList>
            <person name="Park S."/>
        </authorList>
    </citation>
    <scope>NUCLEOTIDE SEQUENCE [LARGE SCALE GENOMIC DNA]</scope>
    <source>
        <strain evidence="4 5">S5</strain>
    </source>
</reference>
<proteinExistence type="predicted"/>
<dbReference type="RefSeq" id="WP_253533456.1">
    <property type="nucleotide sequence ID" value="NZ_JAMZEL010000028.1"/>
</dbReference>
<dbReference type="SUPFAM" id="SSF52172">
    <property type="entry name" value="CheY-like"/>
    <property type="match status" value="1"/>
</dbReference>
<dbReference type="PROSITE" id="PS50930">
    <property type="entry name" value="HTH_LYTTR"/>
    <property type="match status" value="1"/>
</dbReference>
<accession>A0ABT1FXP2</accession>
<keyword evidence="1" id="KW-0597">Phosphoprotein</keyword>
<dbReference type="PANTHER" id="PTHR37299">
    <property type="entry name" value="TRANSCRIPTIONAL REGULATOR-RELATED"/>
    <property type="match status" value="1"/>
</dbReference>
<keyword evidence="4" id="KW-0238">DNA-binding</keyword>
<feature type="domain" description="Response regulatory" evidence="2">
    <location>
        <begin position="5"/>
        <end position="116"/>
    </location>
</feature>
<keyword evidence="5" id="KW-1185">Reference proteome</keyword>
<name>A0ABT1FXP2_9BACT</name>
<dbReference type="Proteomes" id="UP001204772">
    <property type="component" value="Unassembled WGS sequence"/>
</dbReference>
<dbReference type="Pfam" id="PF04397">
    <property type="entry name" value="LytTR"/>
    <property type="match status" value="1"/>
</dbReference>
<dbReference type="SMART" id="SM00850">
    <property type="entry name" value="LytTR"/>
    <property type="match status" value="1"/>
</dbReference>
<evidence type="ECO:0000259" key="3">
    <source>
        <dbReference type="PROSITE" id="PS50930"/>
    </source>
</evidence>
<dbReference type="Gene3D" id="2.40.50.1020">
    <property type="entry name" value="LytTr DNA-binding domain"/>
    <property type="match status" value="1"/>
</dbReference>
<feature type="domain" description="HTH LytTR-type" evidence="3">
    <location>
        <begin position="127"/>
        <end position="198"/>
    </location>
</feature>